<dbReference type="CDD" id="cd01948">
    <property type="entry name" value="EAL"/>
    <property type="match status" value="1"/>
</dbReference>
<dbReference type="InterPro" id="IPR035919">
    <property type="entry name" value="EAL_sf"/>
</dbReference>
<dbReference type="InterPro" id="IPR000014">
    <property type="entry name" value="PAS"/>
</dbReference>
<dbReference type="EMBL" id="MARB01000008">
    <property type="protein sequence ID" value="ODJ88076.1"/>
    <property type="molecule type" value="Genomic_DNA"/>
</dbReference>
<dbReference type="InterPro" id="IPR035965">
    <property type="entry name" value="PAS-like_dom_sf"/>
</dbReference>
<dbReference type="CDD" id="cd01949">
    <property type="entry name" value="GGDEF"/>
    <property type="match status" value="1"/>
</dbReference>
<dbReference type="CDD" id="cd00130">
    <property type="entry name" value="PAS"/>
    <property type="match status" value="1"/>
</dbReference>
<dbReference type="SMART" id="SM00086">
    <property type="entry name" value="PAC"/>
    <property type="match status" value="2"/>
</dbReference>
<dbReference type="InterPro" id="IPR001638">
    <property type="entry name" value="Solute-binding_3/MltF_N"/>
</dbReference>
<dbReference type="InterPro" id="IPR029787">
    <property type="entry name" value="Nucleotide_cyclase"/>
</dbReference>
<dbReference type="Pfam" id="PF00497">
    <property type="entry name" value="SBP_bac_3"/>
    <property type="match status" value="1"/>
</dbReference>
<dbReference type="PROSITE" id="PS50112">
    <property type="entry name" value="PAS"/>
    <property type="match status" value="1"/>
</dbReference>
<dbReference type="InterPro" id="IPR001610">
    <property type="entry name" value="PAC"/>
</dbReference>
<dbReference type="SUPFAM" id="SSF141868">
    <property type="entry name" value="EAL domain-like"/>
    <property type="match status" value="1"/>
</dbReference>
<evidence type="ECO:0000256" key="2">
    <source>
        <dbReference type="SAM" id="Phobius"/>
    </source>
</evidence>
<evidence type="ECO:0000259" key="3">
    <source>
        <dbReference type="PROSITE" id="PS50112"/>
    </source>
</evidence>
<dbReference type="Proteomes" id="UP000094769">
    <property type="component" value="Unassembled WGS sequence"/>
</dbReference>
<keyword evidence="2" id="KW-0812">Transmembrane</keyword>
<feature type="domain" description="PAS" evidence="3">
    <location>
        <begin position="458"/>
        <end position="530"/>
    </location>
</feature>
<dbReference type="NCBIfam" id="TIGR00229">
    <property type="entry name" value="sensory_box"/>
    <property type="match status" value="1"/>
</dbReference>
<dbReference type="GO" id="GO:0003824">
    <property type="term" value="F:catalytic activity"/>
    <property type="evidence" value="ECO:0007669"/>
    <property type="project" value="UniProtKB-ARBA"/>
</dbReference>
<dbReference type="Gene3D" id="3.30.70.270">
    <property type="match status" value="1"/>
</dbReference>
<evidence type="ECO:0000256" key="1">
    <source>
        <dbReference type="ARBA" id="ARBA00001946"/>
    </source>
</evidence>
<dbReference type="OrthoDB" id="8416215at2"/>
<dbReference type="SUPFAM" id="SSF55785">
    <property type="entry name" value="PYP-like sensor domain (PAS domain)"/>
    <property type="match status" value="1"/>
</dbReference>
<dbReference type="SMART" id="SM00052">
    <property type="entry name" value="EAL"/>
    <property type="match status" value="1"/>
</dbReference>
<dbReference type="NCBIfam" id="TIGR00254">
    <property type="entry name" value="GGDEF"/>
    <property type="match status" value="1"/>
</dbReference>
<dbReference type="InterPro" id="IPR000700">
    <property type="entry name" value="PAS-assoc_C"/>
</dbReference>
<dbReference type="Gene3D" id="3.30.450.40">
    <property type="match status" value="1"/>
</dbReference>
<dbReference type="SMART" id="SM00062">
    <property type="entry name" value="PBPb"/>
    <property type="match status" value="1"/>
</dbReference>
<name>A0A7Z1AFL8_9GAMM</name>
<comment type="cofactor">
    <cofactor evidence="1">
        <name>Mg(2+)</name>
        <dbReference type="ChEBI" id="CHEBI:18420"/>
    </cofactor>
</comment>
<keyword evidence="8" id="KW-1185">Reference proteome</keyword>
<feature type="domain" description="EAL" evidence="5">
    <location>
        <begin position="920"/>
        <end position="1173"/>
    </location>
</feature>
<sequence length="1174" mass="132889">MRRRAVNTIGRYFLLFSILLVEVIQADQSATLLKVGIYNNPPLVTVNQTGSPGGLFIETLNDIASKEGWKLHYVTGTWSENLQRLANGRIDLLPAIAINTDRQQQFLFIEQGLVSNWEQIFIPETSPVKSFPDLDGKRIAVLRDDVYITGAGGLESLCESFLITCDLIEYDTYDRVLRAVSLGNADAGLVNRLFGATRGHIYPAIASPIVLMPQDIRLAISRKSPSAEYIKKRLEYHLAIMKIDDRSAYQQNLSSLFEPETTIEEKIPTWVLQVLLMSSLVIIALFILAQILSLKHSRKSQKLITQEAQYRQFFNGVAIALCEGDSSRALIKLQELTDSGVKDIRSYLDNHPQELAEYIQLIRIVNANPATLRLFAVDTLYELQHWLPDSYTPDVFTALKEFLIASSEKKRLFTAEISMLAADGRPIQLLISFPLSRTVDEARRIPVSIMDISLQRDTERQLSLVIKGATLGFWDWNLTTNELTVNSRWMDMLGLLPGDLKGNIEDWRGRLHPADRERVMPIIMQHIEDGIPYNVEFRMRHSDGRWIWIEGSGGAVEHEPSSNRPTRVCGTHQDISDRKRAADTMHTLMRSMVGITDGDFFKHVAQELCRWFDADGANIGELIGNDRIKALATIVNNKSIDDFEYTLAGTPCDVVIKDSAQLYTQGVQDLFPGDENLVLLKAQGYAGTPIKDRTGRVTGIVWVTSSKPLFMEHEWMDVMDIIAARVSAEIERMHAMDRLEHQATFDALTELPNRRLLLDRLSQARARCLRHNHRGAVMFMDLDHFKTINDSLGHNIGDLLLREVAIRLTEQIRDEDTASRLGGDEFVVLFSELSGDPQLAAQQAQQGANKILRTISEPYTISGNELHITPSIGIVIFPMNNETADDILKFADTAMYRAKDAGRNTIRFFLPGMQQAAEEHLRLQHDLRLALANNQLLLHFQPQYNSEDELVSAEALLRWDHPQQGEIKPNIILPAAEESGQILPISEWVLRHALMLSKPWVQEPNNLKRIAVNINAIHFHQVSFTDQVKTILRETSFSPNRLTLEIHENTLAENLDEAKQKILALKQLGVRFCIDSFGTGYASIAYLRQLPLDELKIDRSFIRDITSDHKDAKLVQTIITIAHQMEIEAVAVGVETEQQLQFLRDNGCRIFQGYYFDRPLQPEAFESSLKKQPA</sequence>
<dbReference type="PANTHER" id="PTHR44757">
    <property type="entry name" value="DIGUANYLATE CYCLASE DGCP"/>
    <property type="match status" value="1"/>
</dbReference>
<dbReference type="PROSITE" id="PS50883">
    <property type="entry name" value="EAL"/>
    <property type="match status" value="1"/>
</dbReference>
<feature type="transmembrane region" description="Helical" evidence="2">
    <location>
        <begin position="270"/>
        <end position="292"/>
    </location>
</feature>
<dbReference type="PROSITE" id="PS50887">
    <property type="entry name" value="GGDEF"/>
    <property type="match status" value="1"/>
</dbReference>
<evidence type="ECO:0000259" key="5">
    <source>
        <dbReference type="PROSITE" id="PS50883"/>
    </source>
</evidence>
<dbReference type="InterPro" id="IPR013655">
    <property type="entry name" value="PAS_fold_3"/>
</dbReference>
<comment type="caution">
    <text evidence="7">The sequence shown here is derived from an EMBL/GenBank/DDBJ whole genome shotgun (WGS) entry which is preliminary data.</text>
</comment>
<dbReference type="Gene3D" id="3.30.450.20">
    <property type="entry name" value="PAS domain"/>
    <property type="match status" value="1"/>
</dbReference>
<evidence type="ECO:0000259" key="6">
    <source>
        <dbReference type="PROSITE" id="PS50887"/>
    </source>
</evidence>
<dbReference type="InterPro" id="IPR043128">
    <property type="entry name" value="Rev_trsase/Diguanyl_cyclase"/>
</dbReference>
<keyword evidence="2" id="KW-0472">Membrane</keyword>
<keyword evidence="2" id="KW-1133">Transmembrane helix</keyword>
<dbReference type="FunFam" id="3.30.70.270:FF:000001">
    <property type="entry name" value="Diguanylate cyclase domain protein"/>
    <property type="match status" value="1"/>
</dbReference>
<feature type="domain" description="GGDEF" evidence="6">
    <location>
        <begin position="773"/>
        <end position="911"/>
    </location>
</feature>
<dbReference type="SUPFAM" id="SSF55073">
    <property type="entry name" value="Nucleotide cyclase"/>
    <property type="match status" value="1"/>
</dbReference>
<accession>A0A7Z1AFL8</accession>
<dbReference type="SMART" id="SM00267">
    <property type="entry name" value="GGDEF"/>
    <property type="match status" value="1"/>
</dbReference>
<reference evidence="7 8" key="1">
    <citation type="submission" date="2016-06" db="EMBL/GenBank/DDBJ databases">
        <title>Genome sequence of endosymbiont of Candidatus Endolucinida thiodiazotropha.</title>
        <authorList>
            <person name="Poehlein A."/>
            <person name="Koenig S."/>
            <person name="Heiden S.E."/>
            <person name="Thuermer A."/>
            <person name="Voget S."/>
            <person name="Daniel R."/>
            <person name="Markert S."/>
            <person name="Gros O."/>
            <person name="Schweder T."/>
        </authorList>
    </citation>
    <scope>NUCLEOTIDE SEQUENCE [LARGE SCALE GENOMIC DNA]</scope>
    <source>
        <strain evidence="7 8">COS</strain>
    </source>
</reference>
<dbReference type="SUPFAM" id="SSF53850">
    <property type="entry name" value="Periplasmic binding protein-like II"/>
    <property type="match status" value="1"/>
</dbReference>
<dbReference type="Pfam" id="PF00563">
    <property type="entry name" value="EAL"/>
    <property type="match status" value="1"/>
</dbReference>
<dbReference type="SUPFAM" id="SSF55781">
    <property type="entry name" value="GAF domain-like"/>
    <property type="match status" value="1"/>
</dbReference>
<dbReference type="Gene3D" id="3.20.20.450">
    <property type="entry name" value="EAL domain"/>
    <property type="match status" value="1"/>
</dbReference>
<protein>
    <submittedName>
        <fullName evidence="7">Phytochrome-like protein cph2</fullName>
    </submittedName>
</protein>
<dbReference type="Pfam" id="PF08447">
    <property type="entry name" value="PAS_3"/>
    <property type="match status" value="1"/>
</dbReference>
<dbReference type="Pfam" id="PF00990">
    <property type="entry name" value="GGDEF"/>
    <property type="match status" value="1"/>
</dbReference>
<evidence type="ECO:0000313" key="8">
    <source>
        <dbReference type="Proteomes" id="UP000094769"/>
    </source>
</evidence>
<gene>
    <name evidence="7" type="primary">cph2_7</name>
    <name evidence="7" type="ORF">CODIS_18500</name>
</gene>
<organism evidence="7 8">
    <name type="scientific">Candidatus Thiodiazotropha endolucinida</name>
    <dbReference type="NCBI Taxonomy" id="1655433"/>
    <lineage>
        <taxon>Bacteria</taxon>
        <taxon>Pseudomonadati</taxon>
        <taxon>Pseudomonadota</taxon>
        <taxon>Gammaproteobacteria</taxon>
        <taxon>Chromatiales</taxon>
        <taxon>Sedimenticolaceae</taxon>
        <taxon>Candidatus Thiodiazotropha</taxon>
    </lineage>
</organism>
<feature type="domain" description="PAC" evidence="4">
    <location>
        <begin position="533"/>
        <end position="587"/>
    </location>
</feature>
<proteinExistence type="predicted"/>
<dbReference type="AlphaFoldDB" id="A0A7Z1AFL8"/>
<dbReference type="InterPro" id="IPR029016">
    <property type="entry name" value="GAF-like_dom_sf"/>
</dbReference>
<dbReference type="InterPro" id="IPR001633">
    <property type="entry name" value="EAL_dom"/>
</dbReference>
<dbReference type="InterPro" id="IPR052155">
    <property type="entry name" value="Biofilm_reg_signaling"/>
</dbReference>
<dbReference type="Gene3D" id="3.40.190.10">
    <property type="entry name" value="Periplasmic binding protein-like II"/>
    <property type="match status" value="2"/>
</dbReference>
<evidence type="ECO:0000313" key="7">
    <source>
        <dbReference type="EMBL" id="ODJ88076.1"/>
    </source>
</evidence>
<evidence type="ECO:0000259" key="4">
    <source>
        <dbReference type="PROSITE" id="PS50113"/>
    </source>
</evidence>
<dbReference type="RefSeq" id="WP_083220646.1">
    <property type="nucleotide sequence ID" value="NZ_MARB01000008.1"/>
</dbReference>
<dbReference type="SMART" id="SM00091">
    <property type="entry name" value="PAS"/>
    <property type="match status" value="1"/>
</dbReference>
<dbReference type="InterPro" id="IPR000160">
    <property type="entry name" value="GGDEF_dom"/>
</dbReference>
<dbReference type="PROSITE" id="PS50113">
    <property type="entry name" value="PAC"/>
    <property type="match status" value="1"/>
</dbReference>
<dbReference type="PANTHER" id="PTHR44757:SF2">
    <property type="entry name" value="BIOFILM ARCHITECTURE MAINTENANCE PROTEIN MBAA"/>
    <property type="match status" value="1"/>
</dbReference>